<dbReference type="PANTHER" id="PTHR43214:SF41">
    <property type="entry name" value="NITRATE_NITRITE RESPONSE REGULATOR PROTEIN NARP"/>
    <property type="match status" value="1"/>
</dbReference>
<dbReference type="InterPro" id="IPR039420">
    <property type="entry name" value="WalR-like"/>
</dbReference>
<dbReference type="InterPro" id="IPR016032">
    <property type="entry name" value="Sig_transdc_resp-reg_C-effctor"/>
</dbReference>
<dbReference type="PRINTS" id="PR00038">
    <property type="entry name" value="HTHLUXR"/>
</dbReference>
<dbReference type="STRING" id="887062.HGR_09339"/>
<evidence type="ECO:0000256" key="4">
    <source>
        <dbReference type="ARBA" id="ARBA00023163"/>
    </source>
</evidence>
<dbReference type="PANTHER" id="PTHR43214">
    <property type="entry name" value="TWO-COMPONENT RESPONSE REGULATOR"/>
    <property type="match status" value="1"/>
</dbReference>
<dbReference type="InterPro" id="IPR011006">
    <property type="entry name" value="CheY-like_superfamily"/>
</dbReference>
<sequence>MIRVMIADDHAIVRGGLRQLLSLAPDIEVQAEAVDGAQVLEGLRRELPDLLLLDVNMPGLSGPDLIARVKSHWPTLPILVLSMHNEGQVAARVLKAGASGYVTKDSEMEVLLAAIRKVAGGGKYIVPELAEKLVFDVSLGSGDRLPHETLSDREMEVFRLLLAGQGVNEIAEQLCISNKTVSTHKTRLMEKLNLGSTAELVRYAMQHGLLN</sequence>
<evidence type="ECO:0000313" key="8">
    <source>
        <dbReference type="EMBL" id="EGI76966.1"/>
    </source>
</evidence>
<dbReference type="Pfam" id="PF00072">
    <property type="entry name" value="Response_reg"/>
    <property type="match status" value="1"/>
</dbReference>
<dbReference type="GO" id="GO:0003677">
    <property type="term" value="F:DNA binding"/>
    <property type="evidence" value="ECO:0007669"/>
    <property type="project" value="UniProtKB-KW"/>
</dbReference>
<dbReference type="Pfam" id="PF00196">
    <property type="entry name" value="GerE"/>
    <property type="match status" value="1"/>
</dbReference>
<dbReference type="CDD" id="cd17535">
    <property type="entry name" value="REC_NarL-like"/>
    <property type="match status" value="1"/>
</dbReference>
<dbReference type="PROSITE" id="PS50110">
    <property type="entry name" value="RESPONSE_REGULATORY"/>
    <property type="match status" value="1"/>
</dbReference>
<evidence type="ECO:0000256" key="3">
    <source>
        <dbReference type="ARBA" id="ARBA00023125"/>
    </source>
</evidence>
<dbReference type="SMART" id="SM00448">
    <property type="entry name" value="REC"/>
    <property type="match status" value="1"/>
</dbReference>
<dbReference type="Proteomes" id="UP000016368">
    <property type="component" value="Unassembled WGS sequence"/>
</dbReference>
<dbReference type="GO" id="GO:0006355">
    <property type="term" value="P:regulation of DNA-templated transcription"/>
    <property type="evidence" value="ECO:0007669"/>
    <property type="project" value="InterPro"/>
</dbReference>
<feature type="domain" description="Response regulatory" evidence="7">
    <location>
        <begin position="3"/>
        <end position="119"/>
    </location>
</feature>
<dbReference type="eggNOG" id="COG2197">
    <property type="taxonomic scope" value="Bacteria"/>
</dbReference>
<gene>
    <name evidence="8" type="ORF">HGR_09339</name>
</gene>
<dbReference type="SUPFAM" id="SSF52172">
    <property type="entry name" value="CheY-like"/>
    <property type="match status" value="1"/>
</dbReference>
<dbReference type="SUPFAM" id="SSF46894">
    <property type="entry name" value="C-terminal effector domain of the bipartite response regulators"/>
    <property type="match status" value="1"/>
</dbReference>
<keyword evidence="1 5" id="KW-0597">Phosphoprotein</keyword>
<evidence type="ECO:0000256" key="2">
    <source>
        <dbReference type="ARBA" id="ARBA00023015"/>
    </source>
</evidence>
<organism evidence="8 9">
    <name type="scientific">Hylemonella gracilis ATCC 19624</name>
    <dbReference type="NCBI Taxonomy" id="887062"/>
    <lineage>
        <taxon>Bacteria</taxon>
        <taxon>Pseudomonadati</taxon>
        <taxon>Pseudomonadota</taxon>
        <taxon>Betaproteobacteria</taxon>
        <taxon>Burkholderiales</taxon>
        <taxon>Comamonadaceae</taxon>
        <taxon>Hylemonella</taxon>
    </lineage>
</organism>
<dbReference type="EMBL" id="AEGR01000056">
    <property type="protein sequence ID" value="EGI76966.1"/>
    <property type="molecule type" value="Genomic_DNA"/>
</dbReference>
<dbReference type="SMART" id="SM00421">
    <property type="entry name" value="HTH_LUXR"/>
    <property type="match status" value="1"/>
</dbReference>
<keyword evidence="9" id="KW-1185">Reference proteome</keyword>
<dbReference type="InterPro" id="IPR001789">
    <property type="entry name" value="Sig_transdc_resp-reg_receiver"/>
</dbReference>
<dbReference type="OrthoDB" id="9816469at2"/>
<keyword evidence="2" id="KW-0805">Transcription regulation</keyword>
<dbReference type="PROSITE" id="PS50043">
    <property type="entry name" value="HTH_LUXR_2"/>
    <property type="match status" value="1"/>
</dbReference>
<accession>F3KTT7</accession>
<protein>
    <submittedName>
        <fullName evidence="8">Two component LuxR family transcriptional regulator</fullName>
    </submittedName>
</protein>
<dbReference type="Gene3D" id="3.40.50.2300">
    <property type="match status" value="1"/>
</dbReference>
<dbReference type="GO" id="GO:0000160">
    <property type="term" value="P:phosphorelay signal transduction system"/>
    <property type="evidence" value="ECO:0007669"/>
    <property type="project" value="InterPro"/>
</dbReference>
<keyword evidence="3" id="KW-0238">DNA-binding</keyword>
<reference evidence="8 9" key="1">
    <citation type="journal article" date="2011" name="EMBO J.">
        <title>Structural diversity of bacterial flagellar motors.</title>
        <authorList>
            <person name="Chen S."/>
            <person name="Beeby M."/>
            <person name="Murphy G.E."/>
            <person name="Leadbetter J.R."/>
            <person name="Hendrixson D.R."/>
            <person name="Briegel A."/>
            <person name="Li Z."/>
            <person name="Shi J."/>
            <person name="Tocheva E.I."/>
            <person name="Muller A."/>
            <person name="Dobro M.J."/>
            <person name="Jensen G.J."/>
        </authorList>
    </citation>
    <scope>NUCLEOTIDE SEQUENCE [LARGE SCALE GENOMIC DNA]</scope>
    <source>
        <strain evidence="8 9">ATCC 19624</strain>
    </source>
</reference>
<proteinExistence type="predicted"/>
<evidence type="ECO:0000259" key="7">
    <source>
        <dbReference type="PROSITE" id="PS50110"/>
    </source>
</evidence>
<dbReference type="InterPro" id="IPR000792">
    <property type="entry name" value="Tscrpt_reg_LuxR_C"/>
</dbReference>
<comment type="caution">
    <text evidence="8">The sequence shown here is derived from an EMBL/GenBank/DDBJ whole genome shotgun (WGS) entry which is preliminary data.</text>
</comment>
<evidence type="ECO:0000256" key="1">
    <source>
        <dbReference type="ARBA" id="ARBA00022553"/>
    </source>
</evidence>
<feature type="domain" description="HTH luxR-type" evidence="6">
    <location>
        <begin position="143"/>
        <end position="208"/>
    </location>
</feature>
<name>F3KTT7_9BURK</name>
<dbReference type="AlphaFoldDB" id="F3KTT7"/>
<dbReference type="PROSITE" id="PS00622">
    <property type="entry name" value="HTH_LUXR_1"/>
    <property type="match status" value="1"/>
</dbReference>
<evidence type="ECO:0000256" key="5">
    <source>
        <dbReference type="PROSITE-ProRule" id="PRU00169"/>
    </source>
</evidence>
<keyword evidence="4" id="KW-0804">Transcription</keyword>
<feature type="modified residue" description="4-aspartylphosphate" evidence="5">
    <location>
        <position position="54"/>
    </location>
</feature>
<dbReference type="RefSeq" id="WP_006297929.1">
    <property type="nucleotide sequence ID" value="NZ_AEGR01000056.1"/>
</dbReference>
<evidence type="ECO:0000259" key="6">
    <source>
        <dbReference type="PROSITE" id="PS50043"/>
    </source>
</evidence>
<evidence type="ECO:0000313" key="9">
    <source>
        <dbReference type="Proteomes" id="UP000016368"/>
    </source>
</evidence>
<dbReference type="CDD" id="cd06170">
    <property type="entry name" value="LuxR_C_like"/>
    <property type="match status" value="1"/>
</dbReference>
<dbReference type="InterPro" id="IPR058245">
    <property type="entry name" value="NreC/VraR/RcsB-like_REC"/>
</dbReference>